<feature type="transmembrane region" description="Helical" evidence="5">
    <location>
        <begin position="264"/>
        <end position="283"/>
    </location>
</feature>
<feature type="transmembrane region" description="Helical" evidence="5">
    <location>
        <begin position="132"/>
        <end position="153"/>
    </location>
</feature>
<evidence type="ECO:0000256" key="4">
    <source>
        <dbReference type="ARBA" id="ARBA00023136"/>
    </source>
</evidence>
<dbReference type="PROSITE" id="PS50850">
    <property type="entry name" value="MFS"/>
    <property type="match status" value="1"/>
</dbReference>
<dbReference type="EMBL" id="JABFCY010000032">
    <property type="protein sequence ID" value="NNU63590.1"/>
    <property type="molecule type" value="Genomic_DNA"/>
</dbReference>
<evidence type="ECO:0000256" key="3">
    <source>
        <dbReference type="ARBA" id="ARBA00022989"/>
    </source>
</evidence>
<feature type="domain" description="Major facilitator superfamily (MFS) profile" evidence="6">
    <location>
        <begin position="7"/>
        <end position="377"/>
    </location>
</feature>
<dbReference type="InterPro" id="IPR047200">
    <property type="entry name" value="MFS_YcaD-like"/>
</dbReference>
<comment type="caution">
    <text evidence="7">The sequence shown here is derived from an EMBL/GenBank/DDBJ whole genome shotgun (WGS) entry which is preliminary data.</text>
</comment>
<dbReference type="InterPro" id="IPR020846">
    <property type="entry name" value="MFS_dom"/>
</dbReference>
<dbReference type="InterPro" id="IPR011701">
    <property type="entry name" value="MFS"/>
</dbReference>
<evidence type="ECO:0000313" key="8">
    <source>
        <dbReference type="Proteomes" id="UP000574931"/>
    </source>
</evidence>
<feature type="transmembrane region" description="Helical" evidence="5">
    <location>
        <begin position="237"/>
        <end position="257"/>
    </location>
</feature>
<evidence type="ECO:0000256" key="1">
    <source>
        <dbReference type="ARBA" id="ARBA00004141"/>
    </source>
</evidence>
<evidence type="ECO:0000313" key="7">
    <source>
        <dbReference type="EMBL" id="NNU63590.1"/>
    </source>
</evidence>
<dbReference type="GO" id="GO:0022857">
    <property type="term" value="F:transmembrane transporter activity"/>
    <property type="evidence" value="ECO:0007669"/>
    <property type="project" value="InterPro"/>
</dbReference>
<feature type="transmembrane region" description="Helical" evidence="5">
    <location>
        <begin position="159"/>
        <end position="178"/>
    </location>
</feature>
<accession>A0A849KU14</accession>
<feature type="transmembrane region" description="Helical" evidence="5">
    <location>
        <begin position="324"/>
        <end position="347"/>
    </location>
</feature>
<dbReference type="Proteomes" id="UP000574931">
    <property type="component" value="Unassembled WGS sequence"/>
</dbReference>
<keyword evidence="3 5" id="KW-1133">Transmembrane helix</keyword>
<dbReference type="PRINTS" id="PR01035">
    <property type="entry name" value="TCRTETA"/>
</dbReference>
<dbReference type="GO" id="GO:0005886">
    <property type="term" value="C:plasma membrane"/>
    <property type="evidence" value="ECO:0007669"/>
    <property type="project" value="TreeGrafter"/>
</dbReference>
<dbReference type="RefSeq" id="WP_124915656.1">
    <property type="nucleotide sequence ID" value="NZ_JABFCY010000032.1"/>
</dbReference>
<sequence>MTGSLRTMAVVILTAAMFGLTYGLSAPLIALELSDAGYSEAWIGVNGAMYAVGVLMIAPFLPALLKRFGFGRLAKGALLAAGGLFALFPASPFFWIWFPLRAALGAASETMFVVSEAWLNQITAEANRGKTIAIYVTALSAGTALGPAILTLVGREQSLAFVIGAALAFFGFLVLQSGRPAEVQSAEENKTSLFAFLKVVPLAIAAAALNAALEAAGLTLLPLYAIQLGWPEQSATLLLTILLLGSITLQLPIGWIGDRVKRQLLIVVLGAMSAVGALVWPFALSHDWLAYPLLFAWGGAFVGIYTTMIAILGDRFRGGELVSVYALLSIAWGLGALVGPLIGGLAMEFSPHGLPGVAAISCTIFTICAALRKNEAKTVGKEVETVCGSEPG</sequence>
<dbReference type="PANTHER" id="PTHR23521:SF3">
    <property type="entry name" value="MFS TRANSPORTER"/>
    <property type="match status" value="1"/>
</dbReference>
<feature type="transmembrane region" description="Helical" evidence="5">
    <location>
        <begin position="199"/>
        <end position="225"/>
    </location>
</feature>
<dbReference type="PANTHER" id="PTHR23521">
    <property type="entry name" value="TRANSPORTER MFS SUPERFAMILY"/>
    <property type="match status" value="1"/>
</dbReference>
<feature type="transmembrane region" description="Helical" evidence="5">
    <location>
        <begin position="41"/>
        <end position="65"/>
    </location>
</feature>
<gene>
    <name evidence="7" type="ORF">HKX02_25515</name>
</gene>
<name>A0A849KU14_9HYPH</name>
<dbReference type="Gene3D" id="1.20.1250.20">
    <property type="entry name" value="MFS general substrate transporter like domains"/>
    <property type="match status" value="2"/>
</dbReference>
<protein>
    <submittedName>
        <fullName evidence="7">MFS transporter</fullName>
    </submittedName>
</protein>
<keyword evidence="8" id="KW-1185">Reference proteome</keyword>
<organism evidence="7 8">
    <name type="scientific">Ochrobactrum soli</name>
    <dbReference type="NCBI Taxonomy" id="2448455"/>
    <lineage>
        <taxon>Bacteria</taxon>
        <taxon>Pseudomonadati</taxon>
        <taxon>Pseudomonadota</taxon>
        <taxon>Alphaproteobacteria</taxon>
        <taxon>Hyphomicrobiales</taxon>
        <taxon>Brucellaceae</taxon>
        <taxon>Brucella/Ochrobactrum group</taxon>
        <taxon>Ochrobactrum</taxon>
    </lineage>
</organism>
<comment type="subcellular location">
    <subcellularLocation>
        <location evidence="1">Membrane</location>
        <topology evidence="1">Multi-pass membrane protein</topology>
    </subcellularLocation>
</comment>
<dbReference type="CDD" id="cd17477">
    <property type="entry name" value="MFS_YcaD_like"/>
    <property type="match status" value="1"/>
</dbReference>
<dbReference type="InterPro" id="IPR036259">
    <property type="entry name" value="MFS_trans_sf"/>
</dbReference>
<proteinExistence type="predicted"/>
<evidence type="ECO:0000256" key="5">
    <source>
        <dbReference type="SAM" id="Phobius"/>
    </source>
</evidence>
<evidence type="ECO:0000256" key="2">
    <source>
        <dbReference type="ARBA" id="ARBA00022692"/>
    </source>
</evidence>
<keyword evidence="4 5" id="KW-0472">Membrane</keyword>
<dbReference type="SUPFAM" id="SSF103473">
    <property type="entry name" value="MFS general substrate transporter"/>
    <property type="match status" value="1"/>
</dbReference>
<feature type="transmembrane region" description="Helical" evidence="5">
    <location>
        <begin position="102"/>
        <end position="120"/>
    </location>
</feature>
<keyword evidence="2 5" id="KW-0812">Transmembrane</keyword>
<evidence type="ECO:0000259" key="6">
    <source>
        <dbReference type="PROSITE" id="PS50850"/>
    </source>
</evidence>
<feature type="transmembrane region" description="Helical" evidence="5">
    <location>
        <begin position="353"/>
        <end position="371"/>
    </location>
</feature>
<feature type="transmembrane region" description="Helical" evidence="5">
    <location>
        <begin position="77"/>
        <end position="96"/>
    </location>
</feature>
<dbReference type="AlphaFoldDB" id="A0A849KU14"/>
<reference evidence="7 8" key="1">
    <citation type="submission" date="2020-05" db="EMBL/GenBank/DDBJ databases">
        <title>Draft Genome Sequence of Ochrobactrum soli Isolated from Stable Fly Gut.</title>
        <authorList>
            <person name="Pileggi M.T."/>
            <person name="Vazhakkala L.J."/>
            <person name="Wong C.N."/>
        </authorList>
    </citation>
    <scope>NUCLEOTIDE SEQUENCE [LARGE SCALE GENOMIC DNA]</scope>
    <source>
        <strain evidence="7 8">MTP-C0764</strain>
    </source>
</reference>
<dbReference type="InterPro" id="IPR001958">
    <property type="entry name" value="Tet-R_TetA/multi-R_MdtG-like"/>
</dbReference>
<feature type="transmembrane region" description="Helical" evidence="5">
    <location>
        <begin position="289"/>
        <end position="312"/>
    </location>
</feature>
<dbReference type="Pfam" id="PF07690">
    <property type="entry name" value="MFS_1"/>
    <property type="match status" value="1"/>
</dbReference>